<dbReference type="InterPro" id="IPR021139">
    <property type="entry name" value="NYN"/>
</dbReference>
<dbReference type="InterPro" id="IPR047140">
    <property type="entry name" value="LabA"/>
</dbReference>
<comment type="caution">
    <text evidence="2">The sequence shown here is derived from an EMBL/GenBank/DDBJ whole genome shotgun (WGS) entry which is preliminary data.</text>
</comment>
<gene>
    <name evidence="2" type="ORF">A2919_00435</name>
</gene>
<dbReference type="PANTHER" id="PTHR35458:SF8">
    <property type="entry name" value="SLR0650 PROTEIN"/>
    <property type="match status" value="1"/>
</dbReference>
<reference evidence="2 3" key="1">
    <citation type="journal article" date="2016" name="Nat. Commun.">
        <title>Thousands of microbial genomes shed light on interconnected biogeochemical processes in an aquifer system.</title>
        <authorList>
            <person name="Anantharaman K."/>
            <person name="Brown C.T."/>
            <person name="Hug L.A."/>
            <person name="Sharon I."/>
            <person name="Castelle C.J."/>
            <person name="Probst A.J."/>
            <person name="Thomas B.C."/>
            <person name="Singh A."/>
            <person name="Wilkins M.J."/>
            <person name="Karaoz U."/>
            <person name="Brodie E.L."/>
            <person name="Williams K.H."/>
            <person name="Hubbard S.S."/>
            <person name="Banfield J.F."/>
        </authorList>
    </citation>
    <scope>NUCLEOTIDE SEQUENCE [LARGE SCALE GENOMIC DNA]</scope>
</reference>
<dbReference type="Gene3D" id="3.40.50.1010">
    <property type="entry name" value="5'-nuclease"/>
    <property type="match status" value="1"/>
</dbReference>
<dbReference type="AlphaFoldDB" id="A0A1G2HGD6"/>
<protein>
    <recommendedName>
        <fullName evidence="1">NYN domain-containing protein</fullName>
    </recommendedName>
</protein>
<dbReference type="Proteomes" id="UP000178835">
    <property type="component" value="Unassembled WGS sequence"/>
</dbReference>
<dbReference type="GO" id="GO:0004540">
    <property type="term" value="F:RNA nuclease activity"/>
    <property type="evidence" value="ECO:0007669"/>
    <property type="project" value="InterPro"/>
</dbReference>
<evidence type="ECO:0000313" key="2">
    <source>
        <dbReference type="EMBL" id="OGZ60958.1"/>
    </source>
</evidence>
<organism evidence="2 3">
    <name type="scientific">Candidatus Spechtbacteria bacterium RIFCSPLOWO2_01_FULL_43_12</name>
    <dbReference type="NCBI Taxonomy" id="1802162"/>
    <lineage>
        <taxon>Bacteria</taxon>
        <taxon>Candidatus Spechtiibacteriota</taxon>
    </lineage>
</organism>
<dbReference type="CDD" id="cd10911">
    <property type="entry name" value="PIN_LabA"/>
    <property type="match status" value="1"/>
</dbReference>
<proteinExistence type="predicted"/>
<accession>A0A1G2HGD6</accession>
<evidence type="ECO:0000313" key="3">
    <source>
        <dbReference type="Proteomes" id="UP000178835"/>
    </source>
</evidence>
<feature type="domain" description="NYN" evidence="1">
    <location>
        <begin position="10"/>
        <end position="157"/>
    </location>
</feature>
<name>A0A1G2HGD6_9BACT</name>
<sequence length="173" mass="19399">MTVIQHPSQRVAVLIDVQNLYHSAKNLYKKRVNFSEILKAAVGDRQLIRAFAYVVSTEGGEEQVFFDVLRKMGIEIRVKELQIYYGGLKKADWDVGIAIDAVRLANSVDVIILMSGDGDFIPLVQYLINEGTQIEVMAFGKSASSKLKEEADDFIDLSENPDKYLLKGSQRAK</sequence>
<dbReference type="PANTHER" id="PTHR35458">
    <property type="entry name" value="SLR0755 PROTEIN"/>
    <property type="match status" value="1"/>
</dbReference>
<dbReference type="Pfam" id="PF01936">
    <property type="entry name" value="NYN"/>
    <property type="match status" value="1"/>
</dbReference>
<dbReference type="EMBL" id="MHOH01000009">
    <property type="protein sequence ID" value="OGZ60958.1"/>
    <property type="molecule type" value="Genomic_DNA"/>
</dbReference>
<evidence type="ECO:0000259" key="1">
    <source>
        <dbReference type="Pfam" id="PF01936"/>
    </source>
</evidence>